<gene>
    <name evidence="1" type="ORF">HCOI_00132200</name>
</gene>
<name>W6NCJ8_HAECO</name>
<dbReference type="AlphaFoldDB" id="W6NCJ8"/>
<reference evidence="1" key="1">
    <citation type="submission" date="2013-03" db="EMBL/GenBank/DDBJ databases">
        <authorList>
            <person name="Aslett M."/>
        </authorList>
    </citation>
    <scope>NUCLEOTIDE SEQUENCE [LARGE SCALE GENOMIC DNA]</scope>
    <source>
        <strain evidence="1">ISE/inbred ISE</strain>
    </source>
</reference>
<sequence>MPLVTPTNRRSGRPPTKWSDFFTKALNETNVEPRVPEARKIYWTTLARSKDEWRRYWRLLEEVDDHRDDR</sequence>
<dbReference type="EMBL" id="CAVP010052630">
    <property type="protein sequence ID" value="CDL93819.1"/>
    <property type="molecule type" value="Genomic_DNA"/>
</dbReference>
<comment type="caution">
    <text evidence="1">The sequence shown here is derived from an EMBL/GenBank/DDBJ whole genome shotgun (WGS) entry which is preliminary data.</text>
</comment>
<organism evidence="1">
    <name type="scientific">Haemonchus contortus</name>
    <name type="common">Barber pole worm</name>
    <dbReference type="NCBI Taxonomy" id="6289"/>
    <lineage>
        <taxon>Eukaryota</taxon>
        <taxon>Metazoa</taxon>
        <taxon>Ecdysozoa</taxon>
        <taxon>Nematoda</taxon>
        <taxon>Chromadorea</taxon>
        <taxon>Rhabditida</taxon>
        <taxon>Rhabditina</taxon>
        <taxon>Rhabditomorpha</taxon>
        <taxon>Strongyloidea</taxon>
        <taxon>Trichostrongylidae</taxon>
        <taxon>Haemonchus</taxon>
    </lineage>
</organism>
<protein>
    <submittedName>
        <fullName evidence="1">Uncharacterized protein</fullName>
    </submittedName>
</protein>
<evidence type="ECO:0000313" key="1">
    <source>
        <dbReference type="EMBL" id="CDL93819.1"/>
    </source>
</evidence>
<accession>W6NCJ8</accession>
<proteinExistence type="predicted"/>
<reference evidence="1" key="2">
    <citation type="submission" date="2013-05" db="EMBL/GenBank/DDBJ databases">
        <title>The genome and transcriptome of Haemonchus contortus: a key model parasite for drug and vaccine discovery.</title>
        <authorList>
            <person name="Laing R."/>
            <person name="Kikuchi T."/>
            <person name="Martinelli A."/>
            <person name="Tsai I.J."/>
            <person name="Beech R.N."/>
            <person name="Redman E."/>
            <person name="Holroyd N."/>
            <person name="Bartley D.J."/>
            <person name="Beasley H."/>
            <person name="Britton C."/>
            <person name="Curran D."/>
            <person name="Devaney E."/>
            <person name="Gilabert A."/>
            <person name="Jackson F."/>
            <person name="Hunt M."/>
            <person name="Johnston S."/>
            <person name="Kryukov I."/>
            <person name="Li K."/>
            <person name="Morrison A.A."/>
            <person name="Reid A.J."/>
            <person name="Sargison N."/>
            <person name="Saunders G."/>
            <person name="Wasmuth J.D."/>
            <person name="Wolstenholme A."/>
            <person name="Berriman M."/>
            <person name="Gilleard J.S."/>
            <person name="Cotton J.A."/>
        </authorList>
    </citation>
    <scope>NUCLEOTIDE SEQUENCE [LARGE SCALE GENOMIC DNA]</scope>
    <source>
        <strain evidence="1">ISE/inbred ISE</strain>
    </source>
</reference>